<dbReference type="InterPro" id="IPR037393">
    <property type="entry name" value="Bud22/SRFB1"/>
</dbReference>
<feature type="region of interest" description="Disordered" evidence="2">
    <location>
        <begin position="156"/>
        <end position="463"/>
    </location>
</feature>
<sequence length="463" mass="49905">MPKRKREAGDNGDGEGVPPGVPPGAAQQRVQHKLKQGVVKLGHAFKIAKGFERQKLSRRLKTAQSEKKEFDEQRINAEISAIKTLNTSASAQHYLYKTLSKIKAVAASPKLPKEVTELTVLSTTASLLNVHARLCNSNPVRDALQPVLKDIGKSLGVDVSKTDGPKKKRLRAKDYEDAAAKGKPAGKSLLPPATNDSDLDSGNNEEQHVGNAERQKSDVSDDEFARFNDRLASSEDEDDGGDSYDQGVDDGDIDVDDLEKQLAAEGVRQSRSTSTHSKPTKYDHAADLSLSEPEDDSGGASSPESEKAPAPKKSAFIPSLTLGGYISGSGSDIDDDLDIAPKKNRRGQQARRAIAEKKYGAKAKHLQKQNQKRDPGWDPKRGATDGSADRRHGKGRPAFVSKGAGGVRSGDGKASGVEVHAKVQQPKHRDDSGSIHPSWEAAKKAKERKEAPVPFQGKKITFD</sequence>
<protein>
    <submittedName>
        <fullName evidence="4">Protein bud22-like</fullName>
    </submittedName>
</protein>
<comment type="caution">
    <text evidence="4">The sequence shown here is derived from an EMBL/GenBank/DDBJ whole genome shotgun (WGS) entry which is preliminary data.</text>
</comment>
<feature type="compositionally biased region" description="Basic and acidic residues" evidence="2">
    <location>
        <begin position="205"/>
        <end position="233"/>
    </location>
</feature>
<keyword evidence="1" id="KW-0175">Coiled coil</keyword>
<dbReference type="Pfam" id="PF09073">
    <property type="entry name" value="BUD22"/>
    <property type="match status" value="1"/>
</dbReference>
<feature type="compositionally biased region" description="Basic and acidic residues" evidence="2">
    <location>
        <begin position="441"/>
        <end position="451"/>
    </location>
</feature>
<dbReference type="PANTHER" id="PTHR23325">
    <property type="entry name" value="SERUM RESPONSE FACTOR-BINDING"/>
    <property type="match status" value="1"/>
</dbReference>
<feature type="compositionally biased region" description="Basic and acidic residues" evidence="2">
    <location>
        <begin position="371"/>
        <end position="390"/>
    </location>
</feature>
<evidence type="ECO:0000256" key="2">
    <source>
        <dbReference type="SAM" id="MobiDB-lite"/>
    </source>
</evidence>
<dbReference type="GO" id="GO:0030490">
    <property type="term" value="P:maturation of SSU-rRNA"/>
    <property type="evidence" value="ECO:0007669"/>
    <property type="project" value="TreeGrafter"/>
</dbReference>
<gene>
    <name evidence="4" type="ORF">Tdes44962_MAKER02745</name>
</gene>
<dbReference type="EMBL" id="RIBY02001856">
    <property type="protein sequence ID" value="KAH9827811.1"/>
    <property type="molecule type" value="Genomic_DNA"/>
</dbReference>
<dbReference type="Proteomes" id="UP001138500">
    <property type="component" value="Unassembled WGS sequence"/>
</dbReference>
<proteinExistence type="predicted"/>
<dbReference type="PANTHER" id="PTHR23325:SF1">
    <property type="entry name" value="SERUM RESPONSE FACTOR-BINDING PROTEIN 1"/>
    <property type="match status" value="1"/>
</dbReference>
<evidence type="ECO:0000313" key="5">
    <source>
        <dbReference type="Proteomes" id="UP001138500"/>
    </source>
</evidence>
<feature type="domain" description="Bud22" evidence="3">
    <location>
        <begin position="35"/>
        <end position="463"/>
    </location>
</feature>
<feature type="compositionally biased region" description="Polar residues" evidence="2">
    <location>
        <begin position="194"/>
        <end position="204"/>
    </location>
</feature>
<feature type="compositionally biased region" description="Low complexity" evidence="2">
    <location>
        <begin position="322"/>
        <end position="331"/>
    </location>
</feature>
<dbReference type="GO" id="GO:0030686">
    <property type="term" value="C:90S preribosome"/>
    <property type="evidence" value="ECO:0007669"/>
    <property type="project" value="TreeGrafter"/>
</dbReference>
<accession>A0A9W7W2L1</accession>
<feature type="compositionally biased region" description="Acidic residues" evidence="2">
    <location>
        <begin position="234"/>
        <end position="257"/>
    </location>
</feature>
<evidence type="ECO:0000256" key="1">
    <source>
        <dbReference type="ARBA" id="ARBA00023054"/>
    </source>
</evidence>
<dbReference type="AlphaFoldDB" id="A0A9W7W2L1"/>
<evidence type="ECO:0000313" key="4">
    <source>
        <dbReference type="EMBL" id="KAH9827811.1"/>
    </source>
</evidence>
<dbReference type="InterPro" id="IPR015158">
    <property type="entry name" value="Bud22_dom"/>
</dbReference>
<reference evidence="4 5" key="1">
    <citation type="journal article" date="2018" name="IMA Fungus">
        <title>IMA Genome-F 10: Nine draft genome sequences of Claviceps purpurea s.lat., including C. arundinis, C. humidiphila, and C. cf. spartinae, pseudomolecules for the pitch canker pathogen Fusarium circinatum, draft genome of Davidsoniella eucalypti, Grosmannia galeiformis, Quambalaria eucalypti, and Teratosphaeria destructans.</title>
        <authorList>
            <person name="Wingfield B.D."/>
            <person name="Liu M."/>
            <person name="Nguyen H.D."/>
            <person name="Lane F.A."/>
            <person name="Morgan S.W."/>
            <person name="De Vos L."/>
            <person name="Wilken P.M."/>
            <person name="Duong T.A."/>
            <person name="Aylward J."/>
            <person name="Coetzee M.P."/>
            <person name="Dadej K."/>
            <person name="De Beer Z.W."/>
            <person name="Findlay W."/>
            <person name="Havenga M."/>
            <person name="Kolarik M."/>
            <person name="Menzies J.G."/>
            <person name="Naidoo K."/>
            <person name="Pochopski O."/>
            <person name="Shoukouhi P."/>
            <person name="Santana Q.C."/>
            <person name="Seifert K.A."/>
            <person name="Soal N."/>
            <person name="Steenkamp E.T."/>
            <person name="Tatham C.T."/>
            <person name="van der Nest M.A."/>
            <person name="Wingfield M.J."/>
        </authorList>
    </citation>
    <scope>NUCLEOTIDE SEQUENCE [LARGE SCALE GENOMIC DNA]</scope>
    <source>
        <strain evidence="4">CMW44962</strain>
    </source>
</reference>
<keyword evidence="5" id="KW-1185">Reference proteome</keyword>
<dbReference type="OrthoDB" id="3364872at2759"/>
<feature type="region of interest" description="Disordered" evidence="2">
    <location>
        <begin position="1"/>
        <end position="31"/>
    </location>
</feature>
<dbReference type="GO" id="GO:0005634">
    <property type="term" value="C:nucleus"/>
    <property type="evidence" value="ECO:0007669"/>
    <property type="project" value="TreeGrafter"/>
</dbReference>
<evidence type="ECO:0000259" key="3">
    <source>
        <dbReference type="Pfam" id="PF09073"/>
    </source>
</evidence>
<name>A0A9W7W2L1_9PEZI</name>
<organism evidence="4 5">
    <name type="scientific">Teratosphaeria destructans</name>
    <dbReference type="NCBI Taxonomy" id="418781"/>
    <lineage>
        <taxon>Eukaryota</taxon>
        <taxon>Fungi</taxon>
        <taxon>Dikarya</taxon>
        <taxon>Ascomycota</taxon>
        <taxon>Pezizomycotina</taxon>
        <taxon>Dothideomycetes</taxon>
        <taxon>Dothideomycetidae</taxon>
        <taxon>Mycosphaerellales</taxon>
        <taxon>Teratosphaeriaceae</taxon>
        <taxon>Teratosphaeria</taxon>
    </lineage>
</organism>
<reference evidence="4 5" key="2">
    <citation type="journal article" date="2021" name="Curr. Genet.">
        <title>Genetic response to nitrogen starvation in the aggressive Eucalyptus foliar pathogen Teratosphaeria destructans.</title>
        <authorList>
            <person name="Havenga M."/>
            <person name="Wingfield B.D."/>
            <person name="Wingfield M.J."/>
            <person name="Dreyer L.L."/>
            <person name="Roets F."/>
            <person name="Aylward J."/>
        </authorList>
    </citation>
    <scope>NUCLEOTIDE SEQUENCE [LARGE SCALE GENOMIC DNA]</scope>
    <source>
        <strain evidence="4">CMW44962</strain>
    </source>
</reference>